<name>A0A396S479_9SPHN</name>
<evidence type="ECO:0000256" key="1">
    <source>
        <dbReference type="SAM" id="SignalP"/>
    </source>
</evidence>
<keyword evidence="4" id="KW-1185">Reference proteome</keyword>
<sequence>MSRLITLVAIFAALPATAALAGTLTDAQKAEVREIAVSIAQPMGVTVSEVRADGAELHIIGRDRHGVATEITANRISHIVSAVATSGGEQEHASR</sequence>
<evidence type="ECO:0000259" key="2">
    <source>
        <dbReference type="Pfam" id="PF13670"/>
    </source>
</evidence>
<dbReference type="Pfam" id="PF13670">
    <property type="entry name" value="PepSY_2"/>
    <property type="match status" value="1"/>
</dbReference>
<protein>
    <recommendedName>
        <fullName evidence="2">PepSY domain-containing protein</fullName>
    </recommendedName>
</protein>
<dbReference type="Proteomes" id="UP000266693">
    <property type="component" value="Unassembled WGS sequence"/>
</dbReference>
<dbReference type="InterPro" id="IPR025711">
    <property type="entry name" value="PepSY"/>
</dbReference>
<feature type="chain" id="PRO_5017235903" description="PepSY domain-containing protein" evidence="1">
    <location>
        <begin position="22"/>
        <end position="95"/>
    </location>
</feature>
<evidence type="ECO:0000313" key="3">
    <source>
        <dbReference type="EMBL" id="RHW18225.1"/>
    </source>
</evidence>
<organism evidence="3 4">
    <name type="scientific">Sphingomonas gilva</name>
    <dbReference type="NCBI Taxonomy" id="2305907"/>
    <lineage>
        <taxon>Bacteria</taxon>
        <taxon>Pseudomonadati</taxon>
        <taxon>Pseudomonadota</taxon>
        <taxon>Alphaproteobacteria</taxon>
        <taxon>Sphingomonadales</taxon>
        <taxon>Sphingomonadaceae</taxon>
        <taxon>Sphingomonas</taxon>
    </lineage>
</organism>
<gene>
    <name evidence="3" type="ORF">D1610_07020</name>
</gene>
<dbReference type="AlphaFoldDB" id="A0A396S479"/>
<accession>A0A396S479</accession>
<comment type="caution">
    <text evidence="3">The sequence shown here is derived from an EMBL/GenBank/DDBJ whole genome shotgun (WGS) entry which is preliminary data.</text>
</comment>
<reference evidence="3 4" key="1">
    <citation type="submission" date="2018-08" db="EMBL/GenBank/DDBJ databases">
        <title>The multiple taxonomic identification of Sphingomonas gilva.</title>
        <authorList>
            <person name="Zhu D."/>
            <person name="Zheng S."/>
        </authorList>
    </citation>
    <scope>NUCLEOTIDE SEQUENCE [LARGE SCALE GENOMIC DNA]</scope>
    <source>
        <strain evidence="3 4">ZDH117</strain>
    </source>
</reference>
<feature type="domain" description="PepSY" evidence="2">
    <location>
        <begin position="6"/>
        <end position="75"/>
    </location>
</feature>
<evidence type="ECO:0000313" key="4">
    <source>
        <dbReference type="Proteomes" id="UP000266693"/>
    </source>
</evidence>
<dbReference type="EMBL" id="QWLV01000002">
    <property type="protein sequence ID" value="RHW18225.1"/>
    <property type="molecule type" value="Genomic_DNA"/>
</dbReference>
<proteinExistence type="predicted"/>
<dbReference type="RefSeq" id="WP_118863415.1">
    <property type="nucleotide sequence ID" value="NZ_QWLV01000002.1"/>
</dbReference>
<feature type="signal peptide" evidence="1">
    <location>
        <begin position="1"/>
        <end position="21"/>
    </location>
</feature>
<keyword evidence="1" id="KW-0732">Signal</keyword>